<evidence type="ECO:0000313" key="4">
    <source>
        <dbReference type="Proteomes" id="UP000694864"/>
    </source>
</evidence>
<evidence type="ECO:0000256" key="2">
    <source>
        <dbReference type="SAM" id="Phobius"/>
    </source>
</evidence>
<reference evidence="4" key="1">
    <citation type="journal article" date="2014" name="Nat. Commun.">
        <title>The emerging biofuel crop Camelina sativa retains a highly undifferentiated hexaploid genome structure.</title>
        <authorList>
            <person name="Kagale S."/>
            <person name="Koh C."/>
            <person name="Nixon J."/>
            <person name="Bollina V."/>
            <person name="Clarke W.E."/>
            <person name="Tuteja R."/>
            <person name="Spillane C."/>
            <person name="Robinson S.J."/>
            <person name="Links M.G."/>
            <person name="Clarke C."/>
            <person name="Higgins E.E."/>
            <person name="Huebert T."/>
            <person name="Sharpe A.G."/>
            <person name="Parkin I.A."/>
        </authorList>
    </citation>
    <scope>NUCLEOTIDE SEQUENCE [LARGE SCALE GENOMIC DNA]</scope>
    <source>
        <strain evidence="4">cv. DH55</strain>
    </source>
</reference>
<organism evidence="4 5">
    <name type="scientific">Camelina sativa</name>
    <name type="common">False flax</name>
    <name type="synonym">Myagrum sativum</name>
    <dbReference type="NCBI Taxonomy" id="90675"/>
    <lineage>
        <taxon>Eukaryota</taxon>
        <taxon>Viridiplantae</taxon>
        <taxon>Streptophyta</taxon>
        <taxon>Embryophyta</taxon>
        <taxon>Tracheophyta</taxon>
        <taxon>Spermatophyta</taxon>
        <taxon>Magnoliopsida</taxon>
        <taxon>eudicotyledons</taxon>
        <taxon>Gunneridae</taxon>
        <taxon>Pentapetalae</taxon>
        <taxon>rosids</taxon>
        <taxon>malvids</taxon>
        <taxon>Brassicales</taxon>
        <taxon>Brassicaceae</taxon>
        <taxon>Camelineae</taxon>
        <taxon>Camelina</taxon>
    </lineage>
</organism>
<evidence type="ECO:0000256" key="3">
    <source>
        <dbReference type="SAM" id="SignalP"/>
    </source>
</evidence>
<name>A0ABM0Y2K7_CAMSA</name>
<evidence type="ECO:0000313" key="5">
    <source>
        <dbReference type="RefSeq" id="XP_010494491.1"/>
    </source>
</evidence>
<evidence type="ECO:0000256" key="1">
    <source>
        <dbReference type="SAM" id="MobiDB-lite"/>
    </source>
</evidence>
<sequence length="121" mass="12882">MEINTFPSNSTYLLIVLLLLCTSLCRTESSIPSDHHEPLSITGRRMMSAIGTPSSTSPHAPGGGGNGRRRLMSGTGVQGSTSGHGGGHIHKIISLSPIKSLTIYVCVCVFNFIFSAYKVFD</sequence>
<keyword evidence="4" id="KW-1185">Reference proteome</keyword>
<reference evidence="5" key="2">
    <citation type="submission" date="2025-08" db="UniProtKB">
        <authorList>
            <consortium name="RefSeq"/>
        </authorList>
    </citation>
    <scope>IDENTIFICATION</scope>
    <source>
        <tissue evidence="5">Leaf</tissue>
    </source>
</reference>
<feature type="transmembrane region" description="Helical" evidence="2">
    <location>
        <begin position="101"/>
        <end position="120"/>
    </location>
</feature>
<feature type="signal peptide" evidence="3">
    <location>
        <begin position="1"/>
        <end position="27"/>
    </location>
</feature>
<dbReference type="Proteomes" id="UP000694864">
    <property type="component" value="Chromosome 20"/>
</dbReference>
<keyword evidence="2" id="KW-1133">Transmembrane helix</keyword>
<feature type="chain" id="PRO_5046293503" evidence="3">
    <location>
        <begin position="28"/>
        <end position="121"/>
    </location>
</feature>
<protein>
    <submittedName>
        <fullName evidence="5">Uncharacterized protein LOC104771630</fullName>
    </submittedName>
</protein>
<accession>A0ABM0Y2K7</accession>
<keyword evidence="2" id="KW-0472">Membrane</keyword>
<keyword evidence="2" id="KW-0812">Transmembrane</keyword>
<gene>
    <name evidence="5" type="primary">LOC104771630</name>
</gene>
<dbReference type="RefSeq" id="XP_010494491.1">
    <property type="nucleotide sequence ID" value="XM_010496189.2"/>
</dbReference>
<proteinExistence type="predicted"/>
<keyword evidence="3" id="KW-0732">Signal</keyword>
<feature type="region of interest" description="Disordered" evidence="1">
    <location>
        <begin position="51"/>
        <end position="85"/>
    </location>
</feature>
<dbReference type="GeneID" id="104771630"/>